<dbReference type="AlphaFoldDB" id="A0A176Z8S9"/>
<proteinExistence type="predicted"/>
<keyword evidence="2" id="KW-1185">Reference proteome</keyword>
<dbReference type="Proteomes" id="UP000077173">
    <property type="component" value="Unassembled WGS sequence"/>
</dbReference>
<organism evidence="1 2">
    <name type="scientific">Bradyrhizobium neotropicale</name>
    <dbReference type="NCBI Taxonomy" id="1497615"/>
    <lineage>
        <taxon>Bacteria</taxon>
        <taxon>Pseudomonadati</taxon>
        <taxon>Pseudomonadota</taxon>
        <taxon>Alphaproteobacteria</taxon>
        <taxon>Hyphomicrobiales</taxon>
        <taxon>Nitrobacteraceae</taxon>
        <taxon>Bradyrhizobium</taxon>
    </lineage>
</organism>
<sequence>MKTIRTILGTWQLRVLEAAVSLWAAGHHHRKTGPVDMCTIVIWENSAKSTIFHDGTQASGQLHAAVMAASI</sequence>
<dbReference type="GeneID" id="32586088"/>
<comment type="caution">
    <text evidence="1">The sequence shown here is derived from an EMBL/GenBank/DDBJ whole genome shotgun (WGS) entry which is preliminary data.</text>
</comment>
<evidence type="ECO:0000313" key="2">
    <source>
        <dbReference type="Proteomes" id="UP000077173"/>
    </source>
</evidence>
<reference evidence="1 2" key="1">
    <citation type="submission" date="2016-02" db="EMBL/GenBank/DDBJ databases">
        <title>Draft genome sequence of the strain BR 10247T Bradyrhizobium neotropicale isolated from nodules of Centrolobium paraense.</title>
        <authorList>
            <person name="Simoes-Araujo J.L."/>
            <person name="Barauna A.C."/>
            <person name="Silva K."/>
            <person name="Zilli J.E."/>
        </authorList>
    </citation>
    <scope>NUCLEOTIDE SEQUENCE [LARGE SCALE GENOMIC DNA]</scope>
    <source>
        <strain evidence="1 2">BR 10247</strain>
    </source>
</reference>
<protein>
    <submittedName>
        <fullName evidence="1">Uncharacterized protein</fullName>
    </submittedName>
</protein>
<dbReference type="EMBL" id="LSEF01000058">
    <property type="protein sequence ID" value="OAF16166.1"/>
    <property type="molecule type" value="Genomic_DNA"/>
</dbReference>
<name>A0A176Z8S9_9BRAD</name>
<evidence type="ECO:0000313" key="1">
    <source>
        <dbReference type="EMBL" id="OAF16166.1"/>
    </source>
</evidence>
<gene>
    <name evidence="1" type="ORF">AXW67_12855</name>
</gene>
<accession>A0A176Z8S9</accession>